<evidence type="ECO:0000259" key="2">
    <source>
        <dbReference type="PROSITE" id="PS50206"/>
    </source>
</evidence>
<dbReference type="PANTHER" id="PTHR43031">
    <property type="entry name" value="FAD-DEPENDENT OXIDOREDUCTASE"/>
    <property type="match status" value="1"/>
</dbReference>
<evidence type="ECO:0000256" key="1">
    <source>
        <dbReference type="SAM" id="MobiDB-lite"/>
    </source>
</evidence>
<dbReference type="VEuPathDB" id="CryptoDB:Vbra_2072"/>
<gene>
    <name evidence="3" type="ORF">Vbra_2072</name>
</gene>
<dbReference type="OrthoDB" id="566238at2759"/>
<reference evidence="3 4" key="1">
    <citation type="submission" date="2014-11" db="EMBL/GenBank/DDBJ databases">
        <authorList>
            <person name="Zhu J."/>
            <person name="Qi W."/>
            <person name="Song R."/>
        </authorList>
    </citation>
    <scope>NUCLEOTIDE SEQUENCE [LARGE SCALE GENOMIC DNA]</scope>
</reference>
<sequence length="135" mass="14174">MHAILISVQGADKAFIQSLRPDSSARTLPSPSMAMGSSSRSDLKATLTNPNRFLLDVRSAGEYAGGHIEGSTNIPHTQIEGRASELPADKSTPIVCFCASGMRSNVGIAALKKLGYTKVVNGGTWRDVQGAMRGG</sequence>
<dbReference type="SUPFAM" id="SSF52821">
    <property type="entry name" value="Rhodanese/Cell cycle control phosphatase"/>
    <property type="match status" value="1"/>
</dbReference>
<dbReference type="Gene3D" id="3.40.250.10">
    <property type="entry name" value="Rhodanese-like domain"/>
    <property type="match status" value="1"/>
</dbReference>
<dbReference type="AlphaFoldDB" id="A0A0G4EFD1"/>
<dbReference type="PhylomeDB" id="A0A0G4EFD1"/>
<evidence type="ECO:0000313" key="3">
    <source>
        <dbReference type="EMBL" id="CEL94457.1"/>
    </source>
</evidence>
<dbReference type="PROSITE" id="PS50206">
    <property type="entry name" value="RHODANESE_3"/>
    <property type="match status" value="1"/>
</dbReference>
<evidence type="ECO:0000313" key="4">
    <source>
        <dbReference type="Proteomes" id="UP000041254"/>
    </source>
</evidence>
<keyword evidence="4" id="KW-1185">Reference proteome</keyword>
<feature type="compositionally biased region" description="Low complexity" evidence="1">
    <location>
        <begin position="29"/>
        <end position="40"/>
    </location>
</feature>
<dbReference type="Pfam" id="PF00581">
    <property type="entry name" value="Rhodanese"/>
    <property type="match status" value="1"/>
</dbReference>
<name>A0A0G4EFD1_VITBC</name>
<organism evidence="3 4">
    <name type="scientific">Vitrella brassicaformis (strain CCMP3155)</name>
    <dbReference type="NCBI Taxonomy" id="1169540"/>
    <lineage>
        <taxon>Eukaryota</taxon>
        <taxon>Sar</taxon>
        <taxon>Alveolata</taxon>
        <taxon>Colpodellida</taxon>
        <taxon>Vitrellaceae</taxon>
        <taxon>Vitrella</taxon>
    </lineage>
</organism>
<dbReference type="OMA" id="SINIPHT"/>
<dbReference type="InterPro" id="IPR001763">
    <property type="entry name" value="Rhodanese-like_dom"/>
</dbReference>
<dbReference type="SMART" id="SM00450">
    <property type="entry name" value="RHOD"/>
    <property type="match status" value="1"/>
</dbReference>
<dbReference type="Proteomes" id="UP000041254">
    <property type="component" value="Unassembled WGS sequence"/>
</dbReference>
<dbReference type="InterPro" id="IPR050229">
    <property type="entry name" value="GlpE_sulfurtransferase"/>
</dbReference>
<dbReference type="InterPro" id="IPR036873">
    <property type="entry name" value="Rhodanese-like_dom_sf"/>
</dbReference>
<proteinExistence type="predicted"/>
<dbReference type="EMBL" id="CDMY01000219">
    <property type="protein sequence ID" value="CEL94457.1"/>
    <property type="molecule type" value="Genomic_DNA"/>
</dbReference>
<accession>A0A0G4EFD1</accession>
<feature type="domain" description="Rhodanese" evidence="2">
    <location>
        <begin position="48"/>
        <end position="121"/>
    </location>
</feature>
<dbReference type="CDD" id="cd00158">
    <property type="entry name" value="RHOD"/>
    <property type="match status" value="1"/>
</dbReference>
<dbReference type="InParanoid" id="A0A0G4EFD1"/>
<feature type="region of interest" description="Disordered" evidence="1">
    <location>
        <begin position="21"/>
        <end position="42"/>
    </location>
</feature>
<dbReference type="PANTHER" id="PTHR43031:SF1">
    <property type="entry name" value="PYRIDINE NUCLEOTIDE-DISULPHIDE OXIDOREDUCTASE"/>
    <property type="match status" value="1"/>
</dbReference>
<protein>
    <recommendedName>
        <fullName evidence="2">Rhodanese domain-containing protein</fullName>
    </recommendedName>
</protein>